<dbReference type="PANTHER" id="PTHR12357:SF89">
    <property type="entry name" value="YTH DOMAIN-CONTAINING FAMILY PROTEIN"/>
    <property type="match status" value="1"/>
</dbReference>
<evidence type="ECO:0000313" key="3">
    <source>
        <dbReference type="Proteomes" id="UP000663845"/>
    </source>
</evidence>
<protein>
    <recommendedName>
        <fullName evidence="1">YTH domain-containing protein</fullName>
    </recommendedName>
</protein>
<reference evidence="2" key="1">
    <citation type="submission" date="2021-02" db="EMBL/GenBank/DDBJ databases">
        <authorList>
            <person name="Nowell W R."/>
        </authorList>
    </citation>
    <scope>NUCLEOTIDE SEQUENCE</scope>
</reference>
<feature type="non-terminal residue" evidence="2">
    <location>
        <position position="1"/>
    </location>
</feature>
<feature type="domain" description="YTH" evidence="1">
    <location>
        <begin position="1"/>
        <end position="38"/>
    </location>
</feature>
<dbReference type="Pfam" id="PF04146">
    <property type="entry name" value="YTH"/>
    <property type="match status" value="1"/>
</dbReference>
<dbReference type="PANTHER" id="PTHR12357">
    <property type="entry name" value="YTH YT521-B HOMOLOGY DOMAIN-CONTAINING"/>
    <property type="match status" value="1"/>
</dbReference>
<evidence type="ECO:0000313" key="2">
    <source>
        <dbReference type="EMBL" id="CAF1550001.1"/>
    </source>
</evidence>
<name>A0A815WT67_9BILA</name>
<dbReference type="Gene3D" id="3.10.590.10">
    <property type="entry name" value="ph1033 like domains"/>
    <property type="match status" value="1"/>
</dbReference>
<evidence type="ECO:0000259" key="1">
    <source>
        <dbReference type="PROSITE" id="PS50882"/>
    </source>
</evidence>
<sequence length="38" mass="4453">YSEDDVHRSIKYNIWCSTEHGNKRLDAAFREREGKGAI</sequence>
<dbReference type="GO" id="GO:1990247">
    <property type="term" value="F:N6-methyladenosine-containing RNA reader activity"/>
    <property type="evidence" value="ECO:0007669"/>
    <property type="project" value="TreeGrafter"/>
</dbReference>
<dbReference type="AlphaFoldDB" id="A0A815WT67"/>
<feature type="non-terminal residue" evidence="2">
    <location>
        <position position="38"/>
    </location>
</feature>
<dbReference type="Proteomes" id="UP000663845">
    <property type="component" value="Unassembled WGS sequence"/>
</dbReference>
<dbReference type="EMBL" id="CAJNOG010005320">
    <property type="protein sequence ID" value="CAF1550001.1"/>
    <property type="molecule type" value="Genomic_DNA"/>
</dbReference>
<accession>A0A815WT67</accession>
<proteinExistence type="predicted"/>
<dbReference type="PROSITE" id="PS50882">
    <property type="entry name" value="YTH"/>
    <property type="match status" value="1"/>
</dbReference>
<dbReference type="InterPro" id="IPR007275">
    <property type="entry name" value="YTH_domain"/>
</dbReference>
<gene>
    <name evidence="2" type="ORF">JYZ213_LOCUS46247</name>
</gene>
<dbReference type="GO" id="GO:0061157">
    <property type="term" value="P:mRNA destabilization"/>
    <property type="evidence" value="ECO:0007669"/>
    <property type="project" value="TreeGrafter"/>
</dbReference>
<dbReference type="InterPro" id="IPR045168">
    <property type="entry name" value="YTH_prot"/>
</dbReference>
<dbReference type="GO" id="GO:0005737">
    <property type="term" value="C:cytoplasm"/>
    <property type="evidence" value="ECO:0007669"/>
    <property type="project" value="TreeGrafter"/>
</dbReference>
<organism evidence="2 3">
    <name type="scientific">Adineta steineri</name>
    <dbReference type="NCBI Taxonomy" id="433720"/>
    <lineage>
        <taxon>Eukaryota</taxon>
        <taxon>Metazoa</taxon>
        <taxon>Spiralia</taxon>
        <taxon>Gnathifera</taxon>
        <taxon>Rotifera</taxon>
        <taxon>Eurotatoria</taxon>
        <taxon>Bdelloidea</taxon>
        <taxon>Adinetida</taxon>
        <taxon>Adinetidae</taxon>
        <taxon>Adineta</taxon>
    </lineage>
</organism>
<comment type="caution">
    <text evidence="2">The sequence shown here is derived from an EMBL/GenBank/DDBJ whole genome shotgun (WGS) entry which is preliminary data.</text>
</comment>
<dbReference type="GO" id="GO:0003729">
    <property type="term" value="F:mRNA binding"/>
    <property type="evidence" value="ECO:0007669"/>
    <property type="project" value="TreeGrafter"/>
</dbReference>